<keyword evidence="9 12" id="KW-0406">Ion transport</keyword>
<evidence type="ECO:0000256" key="9">
    <source>
        <dbReference type="ARBA" id="ARBA00023065"/>
    </source>
</evidence>
<geneLocation type="mitochondrion" evidence="14"/>
<dbReference type="InterPro" id="IPR001421">
    <property type="entry name" value="ATP8_metazoa"/>
</dbReference>
<evidence type="ECO:0000256" key="7">
    <source>
        <dbReference type="ARBA" id="ARBA00022781"/>
    </source>
</evidence>
<reference evidence="14" key="1">
    <citation type="submission" date="2016-05" db="EMBL/GenBank/DDBJ databases">
        <title>The complete mitogenome of the locust Yunnanacris yunnaneus (Insecta: Acrididae: Melanoplinae).</title>
        <authorList>
            <person name="Guan D.-L."/>
            <person name="Xu S.-Q."/>
        </authorList>
    </citation>
    <scope>NUCLEOTIDE SEQUENCE</scope>
</reference>
<evidence type="ECO:0000256" key="8">
    <source>
        <dbReference type="ARBA" id="ARBA00022989"/>
    </source>
</evidence>
<dbReference type="GO" id="GO:0031966">
    <property type="term" value="C:mitochondrial membrane"/>
    <property type="evidence" value="ECO:0007669"/>
    <property type="project" value="UniProtKB-SubCell"/>
</dbReference>
<name>A0A191XV38_9ORTH</name>
<proteinExistence type="inferred from homology"/>
<gene>
    <name evidence="14" type="primary">ATP8</name>
</gene>
<evidence type="ECO:0000256" key="10">
    <source>
        <dbReference type="ARBA" id="ARBA00023128"/>
    </source>
</evidence>
<dbReference type="CTD" id="4509"/>
<protein>
    <recommendedName>
        <fullName evidence="12">ATP synthase complex subunit 8</fullName>
    </recommendedName>
</protein>
<evidence type="ECO:0000313" key="14">
    <source>
        <dbReference type="EMBL" id="ANJ44371.1"/>
    </source>
</evidence>
<dbReference type="RefSeq" id="YP_009266275.1">
    <property type="nucleotide sequence ID" value="NC_030586.1"/>
</dbReference>
<dbReference type="GO" id="GO:0015986">
    <property type="term" value="P:proton motive force-driven ATP synthesis"/>
    <property type="evidence" value="ECO:0007669"/>
    <property type="project" value="InterPro"/>
</dbReference>
<keyword evidence="6 12" id="KW-0812">Transmembrane</keyword>
<keyword evidence="7 12" id="KW-0375">Hydrogen ion transport</keyword>
<evidence type="ECO:0000256" key="6">
    <source>
        <dbReference type="ARBA" id="ARBA00022692"/>
    </source>
</evidence>
<dbReference type="GO" id="GO:0015078">
    <property type="term" value="F:proton transmembrane transporter activity"/>
    <property type="evidence" value="ECO:0007669"/>
    <property type="project" value="InterPro"/>
</dbReference>
<accession>A0A191XV38</accession>
<keyword evidence="11 13" id="KW-0472">Membrane</keyword>
<evidence type="ECO:0000256" key="2">
    <source>
        <dbReference type="ARBA" id="ARBA00008892"/>
    </source>
</evidence>
<keyword evidence="4 12" id="KW-0813">Transport</keyword>
<comment type="similarity">
    <text evidence="2 12">Belongs to the ATPase protein 8 family.</text>
</comment>
<evidence type="ECO:0000256" key="13">
    <source>
        <dbReference type="SAM" id="Phobius"/>
    </source>
</evidence>
<evidence type="ECO:0000256" key="4">
    <source>
        <dbReference type="ARBA" id="ARBA00022448"/>
    </source>
</evidence>
<dbReference type="AlphaFoldDB" id="A0A191XV38"/>
<feature type="transmembrane region" description="Helical" evidence="13">
    <location>
        <begin position="6"/>
        <end position="23"/>
    </location>
</feature>
<sequence>MPQMSPLMWFSLFILFSIVLILFNQMNFFSFKQTIMKSEEKSKIKSKTLNWKW</sequence>
<evidence type="ECO:0000256" key="12">
    <source>
        <dbReference type="RuleBase" id="RU003661"/>
    </source>
</evidence>
<keyword evidence="10 12" id="KW-0496">Mitochondrion</keyword>
<keyword evidence="8 13" id="KW-1133">Transmembrane helix</keyword>
<dbReference type="GO" id="GO:0045259">
    <property type="term" value="C:proton-transporting ATP synthase complex"/>
    <property type="evidence" value="ECO:0007669"/>
    <property type="project" value="UniProtKB-KW"/>
</dbReference>
<evidence type="ECO:0000256" key="1">
    <source>
        <dbReference type="ARBA" id="ARBA00004304"/>
    </source>
</evidence>
<dbReference type="Pfam" id="PF00895">
    <property type="entry name" value="ATP-synt_8"/>
    <property type="match status" value="1"/>
</dbReference>
<comment type="subcellular location">
    <subcellularLocation>
        <location evidence="1 12">Mitochondrion membrane</location>
        <topology evidence="1 12">Single-pass membrane protein</topology>
    </subcellularLocation>
</comment>
<keyword evidence="5 12" id="KW-0138">CF(0)</keyword>
<comment type="subunit">
    <text evidence="3">F-type ATPases have 2 components, CF(1) - the catalytic core - and CF(0) - the membrane proton channel.</text>
</comment>
<evidence type="ECO:0000256" key="11">
    <source>
        <dbReference type="ARBA" id="ARBA00023136"/>
    </source>
</evidence>
<organism evidence="14">
    <name type="scientific">Yunnanacris yunnaneus</name>
    <dbReference type="NCBI Taxonomy" id="525572"/>
    <lineage>
        <taxon>Eukaryota</taxon>
        <taxon>Metazoa</taxon>
        <taxon>Ecdysozoa</taxon>
        <taxon>Arthropoda</taxon>
        <taxon>Hexapoda</taxon>
        <taxon>Insecta</taxon>
        <taxon>Pterygota</taxon>
        <taxon>Neoptera</taxon>
        <taxon>Polyneoptera</taxon>
        <taxon>Orthoptera</taxon>
        <taxon>Caelifera</taxon>
        <taxon>Acrididea</taxon>
        <taxon>Acridomorpha</taxon>
        <taxon>Acridoidea</taxon>
        <taxon>Acrididae</taxon>
        <taxon>Melanoplinae</taxon>
        <taxon>Podismini</taxon>
        <taxon>Yunnanacris</taxon>
    </lineage>
</organism>
<dbReference type="GeneID" id="28261178"/>
<evidence type="ECO:0000256" key="3">
    <source>
        <dbReference type="ARBA" id="ARBA00011291"/>
    </source>
</evidence>
<dbReference type="EMBL" id="KX223964">
    <property type="protein sequence ID" value="ANJ44371.1"/>
    <property type="molecule type" value="Genomic_DNA"/>
</dbReference>
<evidence type="ECO:0000256" key="5">
    <source>
        <dbReference type="ARBA" id="ARBA00022547"/>
    </source>
</evidence>